<dbReference type="Proteomes" id="UP001084650">
    <property type="component" value="Unassembled WGS sequence"/>
</dbReference>
<sequence length="225" mass="23291">MEYAPGRSIDLFGAPCDPTVLLWHGTQTDARRTVRTLANLLADRGLGVAVPDWDSHSADGGRSDLLLSVDYARSWSEKPDGLVLVGWSLGGVAAAGLTVDAADHGLVFSHTVCLAGAFMVPDPILGTNVTDRLGGSRARSPFTLLHGSADDVVPVAASRAFAHALAAAGWDVRLVELDADHGNIAGARYNASADRYEPADDPDTEGVADVVADHIATAAGVTQAG</sequence>
<dbReference type="RefSeq" id="WP_268786480.1">
    <property type="nucleotide sequence ID" value="NZ_JAPQYE010000006.1"/>
</dbReference>
<dbReference type="SUPFAM" id="SSF53474">
    <property type="entry name" value="alpha/beta-Hydrolases"/>
    <property type="match status" value="1"/>
</dbReference>
<evidence type="ECO:0000313" key="1">
    <source>
        <dbReference type="EMBL" id="MCZ0729461.1"/>
    </source>
</evidence>
<name>A0ABT4HI00_MYCIR</name>
<organism evidence="1 2">
    <name type="scientific">Mycolicibacterium iranicum</name>
    <name type="common">Mycobacterium iranicum</name>
    <dbReference type="NCBI Taxonomy" id="912594"/>
    <lineage>
        <taxon>Bacteria</taxon>
        <taxon>Bacillati</taxon>
        <taxon>Actinomycetota</taxon>
        <taxon>Actinomycetes</taxon>
        <taxon>Mycobacteriales</taxon>
        <taxon>Mycobacteriaceae</taxon>
        <taxon>Mycolicibacterium</taxon>
    </lineage>
</organism>
<proteinExistence type="predicted"/>
<dbReference type="EMBL" id="JAPQYE010000006">
    <property type="protein sequence ID" value="MCZ0729461.1"/>
    <property type="molecule type" value="Genomic_DNA"/>
</dbReference>
<accession>A0ABT4HI00</accession>
<dbReference type="InterPro" id="IPR029058">
    <property type="entry name" value="AB_hydrolase_fold"/>
</dbReference>
<comment type="caution">
    <text evidence="1">The sequence shown here is derived from an EMBL/GenBank/DDBJ whole genome shotgun (WGS) entry which is preliminary data.</text>
</comment>
<evidence type="ECO:0000313" key="2">
    <source>
        <dbReference type="Proteomes" id="UP001084650"/>
    </source>
</evidence>
<gene>
    <name evidence="1" type="ORF">OY187_15500</name>
</gene>
<keyword evidence="2" id="KW-1185">Reference proteome</keyword>
<protein>
    <submittedName>
        <fullName evidence="1">Esterase</fullName>
    </submittedName>
</protein>
<reference evidence="1" key="1">
    <citation type="submission" date="2022-12" db="EMBL/GenBank/DDBJ databases">
        <title>Whole genome sequence of Mycolicibacterium iranicum strain SBH312.</title>
        <authorList>
            <person name="Jani J."/>
            <person name="Arifin Mustapha Z."/>
            <person name="Ahmed K."/>
            <person name="Kai Ling C."/>
        </authorList>
    </citation>
    <scope>NUCLEOTIDE SEQUENCE</scope>
    <source>
        <strain evidence="1">SBH312</strain>
    </source>
</reference>
<dbReference type="Gene3D" id="3.40.50.1820">
    <property type="entry name" value="alpha/beta hydrolase"/>
    <property type="match status" value="1"/>
</dbReference>